<gene>
    <name evidence="2" type="ORF">ACFFVD_05405</name>
</gene>
<feature type="compositionally biased region" description="Low complexity" evidence="1">
    <location>
        <begin position="409"/>
        <end position="420"/>
    </location>
</feature>
<feature type="region of interest" description="Disordered" evidence="1">
    <location>
        <begin position="268"/>
        <end position="287"/>
    </location>
</feature>
<proteinExistence type="predicted"/>
<sequence length="612" mass="63596">MTPIARQPWNDSESGRRILTAATAGSLALTTALVLGSTTGGLVQETAAQAVDSETVAVDGTIAWSDGGFARTTSNSFTTHAADATAVRTAFTTTADPAHAVQTGTWGDEDLDGRPGEPVSAIGTLGDRPETAVNYCMQSALPGAAAEHQQDCLPGGPEYTNEAQSRAKAWGRSGGVATPTSGEQPPVFMEAAEVRTMVECSPTGESWSLVPTAFDPAWGQGIGVTTGAGNDLGADFTALAPETNSRVSAWIPSRRTVDSPPVDEIVEAPAATDARDSADAGPADATADHDRSTYLRVSLTSRAYAVDGYALSDMYATVDRYHHESKEYLGSFTMVFARSECGVKLGPIDHQPLISDFEAPDAPVYPAAPAAEPVTITAAPVPDESGIEAVRSSRISHRTGLAGASQKEAPPATSVASSTAPEDRTETSTVAAPSLFDDDENTTDVTTASSTRRTATGTTTVPTTVSEAPPTQTRISTAVPKPAPTLTSVPAGTPTSVPPATSTTAPPADPKPTRTSTPAPEIVIPDEPGALSPRAETKKAGTAEVGEDEFVVVVKGDDIPRDARRAVAALETWLDGGEPGSSWDTFTSEDPDREGWRWAVISQRSGTVFYIR</sequence>
<evidence type="ECO:0000313" key="2">
    <source>
        <dbReference type="EMBL" id="MFB9259234.1"/>
    </source>
</evidence>
<dbReference type="EMBL" id="JBHMDY010000004">
    <property type="protein sequence ID" value="MFB9259234.1"/>
    <property type="molecule type" value="Genomic_DNA"/>
</dbReference>
<comment type="caution">
    <text evidence="2">The sequence shown here is derived from an EMBL/GenBank/DDBJ whole genome shotgun (WGS) entry which is preliminary data.</text>
</comment>
<name>A0ABV5JND0_9ACTN</name>
<keyword evidence="3" id="KW-1185">Reference proteome</keyword>
<feature type="compositionally biased region" description="Low complexity" evidence="1">
    <location>
        <begin position="487"/>
        <end position="506"/>
    </location>
</feature>
<dbReference type="RefSeq" id="WP_182630953.1">
    <property type="nucleotide sequence ID" value="NZ_JAALDM010000021.1"/>
</dbReference>
<protein>
    <submittedName>
        <fullName evidence="2">Uncharacterized protein</fullName>
    </submittedName>
</protein>
<feature type="compositionally biased region" description="Low complexity" evidence="1">
    <location>
        <begin position="443"/>
        <end position="471"/>
    </location>
</feature>
<dbReference type="Proteomes" id="UP001589700">
    <property type="component" value="Unassembled WGS sequence"/>
</dbReference>
<accession>A0ABV5JND0</accession>
<feature type="region of interest" description="Disordered" evidence="1">
    <location>
        <begin position="387"/>
        <end position="534"/>
    </location>
</feature>
<evidence type="ECO:0000256" key="1">
    <source>
        <dbReference type="SAM" id="MobiDB-lite"/>
    </source>
</evidence>
<reference evidence="2 3" key="1">
    <citation type="submission" date="2024-09" db="EMBL/GenBank/DDBJ databases">
        <authorList>
            <person name="Sun Q."/>
            <person name="Mori K."/>
        </authorList>
    </citation>
    <scope>NUCLEOTIDE SEQUENCE [LARGE SCALE GENOMIC DNA]</scope>
    <source>
        <strain evidence="2 3">CCM 7659</strain>
    </source>
</reference>
<organism evidence="2 3">
    <name type="scientific">Dietzia aerolata</name>
    <dbReference type="NCBI Taxonomy" id="595984"/>
    <lineage>
        <taxon>Bacteria</taxon>
        <taxon>Bacillati</taxon>
        <taxon>Actinomycetota</taxon>
        <taxon>Actinomycetes</taxon>
        <taxon>Mycobacteriales</taxon>
        <taxon>Dietziaceae</taxon>
        <taxon>Dietzia</taxon>
    </lineage>
</organism>
<evidence type="ECO:0000313" key="3">
    <source>
        <dbReference type="Proteomes" id="UP001589700"/>
    </source>
</evidence>